<accession>A0ABS0CVW8</accession>
<dbReference type="EMBL" id="JADLQX010000020">
    <property type="protein sequence ID" value="MBF6300736.1"/>
    <property type="molecule type" value="Genomic_DNA"/>
</dbReference>
<evidence type="ECO:0000259" key="1">
    <source>
        <dbReference type="Pfam" id="PF13474"/>
    </source>
</evidence>
<proteinExistence type="predicted"/>
<dbReference type="Gene3D" id="3.10.450.50">
    <property type="match status" value="1"/>
</dbReference>
<dbReference type="Pfam" id="PF13474">
    <property type="entry name" value="SnoaL_3"/>
    <property type="match status" value="1"/>
</dbReference>
<evidence type="ECO:0000313" key="2">
    <source>
        <dbReference type="EMBL" id="MBF6300736.1"/>
    </source>
</evidence>
<feature type="domain" description="SnoaL-like" evidence="1">
    <location>
        <begin position="11"/>
        <end position="129"/>
    </location>
</feature>
<comment type="caution">
    <text evidence="2">The sequence shown here is derived from an EMBL/GenBank/DDBJ whole genome shotgun (WGS) entry which is preliminary data.</text>
</comment>
<dbReference type="InterPro" id="IPR032710">
    <property type="entry name" value="NTF2-like_dom_sf"/>
</dbReference>
<sequence>MTANDSELGAFFQSRTDAQQSKDIDRLMEHYAPDIVYYDVVPPLQFRGTDEVRRNFVRWFDGYEGPISLETHDSTVATCGDVAFANMLHLDSGTRKGGFQPSIWVRETVCLQRSNDRWLITHEHISIPINPQNLQIWLPSEKDQPA</sequence>
<gene>
    <name evidence="2" type="ORF">IU459_24785</name>
</gene>
<keyword evidence="3" id="KW-1185">Reference proteome</keyword>
<reference evidence="2 3" key="1">
    <citation type="submission" date="2020-10" db="EMBL/GenBank/DDBJ databases">
        <title>Identification of Nocardia species via Next-generation sequencing and recognition of intraspecies genetic diversity.</title>
        <authorList>
            <person name="Li P."/>
            <person name="Li P."/>
            <person name="Lu B."/>
        </authorList>
    </citation>
    <scope>NUCLEOTIDE SEQUENCE [LARGE SCALE GENOMIC DNA]</scope>
    <source>
        <strain evidence="2 3">BJ06-0157</strain>
    </source>
</reference>
<dbReference type="RefSeq" id="WP_195131960.1">
    <property type="nucleotide sequence ID" value="NZ_JADLQX010000020.1"/>
</dbReference>
<dbReference type="Proteomes" id="UP000702209">
    <property type="component" value="Unassembled WGS sequence"/>
</dbReference>
<dbReference type="InterPro" id="IPR037401">
    <property type="entry name" value="SnoaL-like"/>
</dbReference>
<evidence type="ECO:0000313" key="3">
    <source>
        <dbReference type="Proteomes" id="UP000702209"/>
    </source>
</evidence>
<organism evidence="2 3">
    <name type="scientific">Nocardia amamiensis</name>
    <dbReference type="NCBI Taxonomy" id="404578"/>
    <lineage>
        <taxon>Bacteria</taxon>
        <taxon>Bacillati</taxon>
        <taxon>Actinomycetota</taxon>
        <taxon>Actinomycetes</taxon>
        <taxon>Mycobacteriales</taxon>
        <taxon>Nocardiaceae</taxon>
        <taxon>Nocardia</taxon>
    </lineage>
</organism>
<protein>
    <submittedName>
        <fullName evidence="2">Nuclear transport factor 2 family protein</fullName>
    </submittedName>
</protein>
<name>A0ABS0CVW8_9NOCA</name>
<dbReference type="SUPFAM" id="SSF54427">
    <property type="entry name" value="NTF2-like"/>
    <property type="match status" value="1"/>
</dbReference>